<accession>A0A645IH76</accession>
<dbReference type="EMBL" id="VSSQ01113432">
    <property type="protein sequence ID" value="MPN49829.1"/>
    <property type="molecule type" value="Genomic_DNA"/>
</dbReference>
<comment type="caution">
    <text evidence="2">The sequence shown here is derived from an EMBL/GenBank/DDBJ whole genome shotgun (WGS) entry which is preliminary data.</text>
</comment>
<evidence type="ECO:0000256" key="1">
    <source>
        <dbReference type="SAM" id="MobiDB-lite"/>
    </source>
</evidence>
<protein>
    <submittedName>
        <fullName evidence="2">Uncharacterized protein</fullName>
    </submittedName>
</protein>
<evidence type="ECO:0000313" key="2">
    <source>
        <dbReference type="EMBL" id="MPN49829.1"/>
    </source>
</evidence>
<organism evidence="2">
    <name type="scientific">bioreactor metagenome</name>
    <dbReference type="NCBI Taxonomy" id="1076179"/>
    <lineage>
        <taxon>unclassified sequences</taxon>
        <taxon>metagenomes</taxon>
        <taxon>ecological metagenomes</taxon>
    </lineage>
</organism>
<gene>
    <name evidence="2" type="ORF">SDC9_197452</name>
</gene>
<name>A0A645IH76_9ZZZZ</name>
<reference evidence="2" key="1">
    <citation type="submission" date="2019-08" db="EMBL/GenBank/DDBJ databases">
        <authorList>
            <person name="Kucharzyk K."/>
            <person name="Murdoch R.W."/>
            <person name="Higgins S."/>
            <person name="Loffler F."/>
        </authorList>
    </citation>
    <scope>NUCLEOTIDE SEQUENCE</scope>
</reference>
<feature type="region of interest" description="Disordered" evidence="1">
    <location>
        <begin position="85"/>
        <end position="110"/>
    </location>
</feature>
<dbReference type="AlphaFoldDB" id="A0A645IH76"/>
<sequence>MTGWGEDAGDCPGPEDEAVWTEAFAAGQLDARAGLRLDLYPYPAQEDAAEIPDLAVSGGRPRPAFGEDQFLAHGAYVAVHEPREGHDLASGRGGLNSLDEGAAPGGGIESREIPSRRFLARVEALHVARPPEGRVALPGL</sequence>
<proteinExistence type="predicted"/>